<dbReference type="InterPro" id="IPR040242">
    <property type="entry name" value="TPRG1-like"/>
</dbReference>
<proteinExistence type="inferred from homology"/>
<dbReference type="PANTHER" id="PTHR31108">
    <property type="entry name" value="TUMOR PROTEIN P63-REGULATED GENE 1-LIKE PROTEIN"/>
    <property type="match status" value="1"/>
</dbReference>
<evidence type="ECO:0000256" key="2">
    <source>
        <dbReference type="SAM" id="MobiDB-lite"/>
    </source>
</evidence>
<dbReference type="AlphaFoldDB" id="A0A914BKI6"/>
<name>A0A914BKI6_PATMI</name>
<sequence>MTDNQQANGNTSIEDNLDDSSMPEVSFQGGTLSLNSVETNLLHEEKKPTAPSTLPLANANNGANNANFVRGRPKSAPLSPVVQDGFYASKIGRLESAVLECKKATIKSDMDGEVQGVWLLTEIDHWDNEKERLAIVTDNSLLLVKYDFVAGAVREFQRINHIAVDALQIGVFSYPEKSLVSPRDGTGLRIIWSHGRQPTFMERWNPFCSTIPWLTLTSHPLEHSGTREEDTYQIDPFKNVYIQAINNWRLKQNQALSNVSSSPVTIVDAPIECDVMLGLASTVHNQSRLGFYRERGGVSF</sequence>
<dbReference type="InterPro" id="IPR022158">
    <property type="entry name" value="Inositol_phosphatase"/>
</dbReference>
<feature type="compositionally biased region" description="Polar residues" evidence="2">
    <location>
        <begin position="1"/>
        <end position="14"/>
    </location>
</feature>
<keyword evidence="5" id="KW-1185">Reference proteome</keyword>
<dbReference type="GeneID" id="119744536"/>
<dbReference type="RefSeq" id="XP_038076435.1">
    <property type="nucleotide sequence ID" value="XM_038220507.1"/>
</dbReference>
<evidence type="ECO:0000313" key="5">
    <source>
        <dbReference type="Proteomes" id="UP000887568"/>
    </source>
</evidence>
<dbReference type="InterPro" id="IPR034753">
    <property type="entry name" value="hSac2"/>
</dbReference>
<feature type="region of interest" description="Disordered" evidence="2">
    <location>
        <begin position="44"/>
        <end position="63"/>
    </location>
</feature>
<evidence type="ECO:0000256" key="1">
    <source>
        <dbReference type="ARBA" id="ARBA00009163"/>
    </source>
</evidence>
<dbReference type="Pfam" id="PF12456">
    <property type="entry name" value="hSac2"/>
    <property type="match status" value="1"/>
</dbReference>
<dbReference type="Proteomes" id="UP000887568">
    <property type="component" value="Unplaced"/>
</dbReference>
<dbReference type="PANTHER" id="PTHR31108:SF1">
    <property type="entry name" value="HSAC2 DOMAIN-CONTAINING PROTEIN"/>
    <property type="match status" value="1"/>
</dbReference>
<reference evidence="4" key="1">
    <citation type="submission" date="2022-11" db="UniProtKB">
        <authorList>
            <consortium name="EnsemblMetazoa"/>
        </authorList>
    </citation>
    <scope>IDENTIFICATION</scope>
</reference>
<evidence type="ECO:0000313" key="4">
    <source>
        <dbReference type="EnsemblMetazoa" id="XP_038076435.1"/>
    </source>
</evidence>
<dbReference type="OMA" id="WNPWSSN"/>
<protein>
    <recommendedName>
        <fullName evidence="3">HSac2 domain-containing protein</fullName>
    </recommendedName>
</protein>
<feature type="region of interest" description="Disordered" evidence="2">
    <location>
        <begin position="1"/>
        <end position="28"/>
    </location>
</feature>
<dbReference type="PROSITE" id="PS51791">
    <property type="entry name" value="HSAC2"/>
    <property type="match status" value="1"/>
</dbReference>
<feature type="domain" description="HSac2" evidence="3">
    <location>
        <begin position="88"/>
        <end position="276"/>
    </location>
</feature>
<dbReference type="OrthoDB" id="10012704at2759"/>
<evidence type="ECO:0000259" key="3">
    <source>
        <dbReference type="PROSITE" id="PS51791"/>
    </source>
</evidence>
<accession>A0A914BKI6</accession>
<organism evidence="4 5">
    <name type="scientific">Patiria miniata</name>
    <name type="common">Bat star</name>
    <name type="synonym">Asterina miniata</name>
    <dbReference type="NCBI Taxonomy" id="46514"/>
    <lineage>
        <taxon>Eukaryota</taxon>
        <taxon>Metazoa</taxon>
        <taxon>Echinodermata</taxon>
        <taxon>Eleutherozoa</taxon>
        <taxon>Asterozoa</taxon>
        <taxon>Asteroidea</taxon>
        <taxon>Valvatacea</taxon>
        <taxon>Valvatida</taxon>
        <taxon>Asterinidae</taxon>
        <taxon>Patiria</taxon>
    </lineage>
</organism>
<dbReference type="GO" id="GO:0005737">
    <property type="term" value="C:cytoplasm"/>
    <property type="evidence" value="ECO:0007669"/>
    <property type="project" value="TreeGrafter"/>
</dbReference>
<comment type="similarity">
    <text evidence="1">Belongs to the TPRG1 family.</text>
</comment>
<dbReference type="EnsemblMetazoa" id="XM_038220507.1">
    <property type="protein sequence ID" value="XP_038076435.1"/>
    <property type="gene ID" value="LOC119744536"/>
</dbReference>